<protein>
    <submittedName>
        <fullName evidence="8">RNA polymerase sigma factor</fullName>
    </submittedName>
</protein>
<dbReference type="GO" id="GO:0006352">
    <property type="term" value="P:DNA-templated transcription initiation"/>
    <property type="evidence" value="ECO:0007669"/>
    <property type="project" value="InterPro"/>
</dbReference>
<keyword evidence="5" id="KW-0804">Transcription</keyword>
<dbReference type="EMBL" id="WBMT01000005">
    <property type="protein sequence ID" value="KAB2349661.1"/>
    <property type="molecule type" value="Genomic_DNA"/>
</dbReference>
<dbReference type="InterPro" id="IPR039425">
    <property type="entry name" value="RNA_pol_sigma-70-like"/>
</dbReference>
<evidence type="ECO:0000256" key="1">
    <source>
        <dbReference type="ARBA" id="ARBA00010641"/>
    </source>
</evidence>
<evidence type="ECO:0000259" key="7">
    <source>
        <dbReference type="Pfam" id="PF08281"/>
    </source>
</evidence>
<dbReference type="Proteomes" id="UP000468735">
    <property type="component" value="Unassembled WGS sequence"/>
</dbReference>
<dbReference type="NCBIfam" id="TIGR02937">
    <property type="entry name" value="sigma70-ECF"/>
    <property type="match status" value="1"/>
</dbReference>
<feature type="domain" description="RNA polymerase sigma-70 region 2" evidence="6">
    <location>
        <begin position="24"/>
        <end position="90"/>
    </location>
</feature>
<dbReference type="GO" id="GO:0003677">
    <property type="term" value="F:DNA binding"/>
    <property type="evidence" value="ECO:0007669"/>
    <property type="project" value="UniProtKB-KW"/>
</dbReference>
<dbReference type="GO" id="GO:0016987">
    <property type="term" value="F:sigma factor activity"/>
    <property type="evidence" value="ECO:0007669"/>
    <property type="project" value="UniProtKB-KW"/>
</dbReference>
<dbReference type="Pfam" id="PF08281">
    <property type="entry name" value="Sigma70_r4_2"/>
    <property type="match status" value="1"/>
</dbReference>
<dbReference type="InterPro" id="IPR013325">
    <property type="entry name" value="RNA_pol_sigma_r2"/>
</dbReference>
<dbReference type="InterPro" id="IPR013249">
    <property type="entry name" value="RNA_pol_sigma70_r4_t2"/>
</dbReference>
<evidence type="ECO:0000256" key="5">
    <source>
        <dbReference type="ARBA" id="ARBA00023163"/>
    </source>
</evidence>
<evidence type="ECO:0000256" key="3">
    <source>
        <dbReference type="ARBA" id="ARBA00023082"/>
    </source>
</evidence>
<dbReference type="SUPFAM" id="SSF88659">
    <property type="entry name" value="Sigma3 and sigma4 domains of RNA polymerase sigma factors"/>
    <property type="match status" value="1"/>
</dbReference>
<dbReference type="Gene3D" id="1.10.10.10">
    <property type="entry name" value="Winged helix-like DNA-binding domain superfamily/Winged helix DNA-binding domain"/>
    <property type="match status" value="1"/>
</dbReference>
<dbReference type="Pfam" id="PF04542">
    <property type="entry name" value="Sigma70_r2"/>
    <property type="match status" value="1"/>
</dbReference>
<dbReference type="CDD" id="cd06171">
    <property type="entry name" value="Sigma70_r4"/>
    <property type="match status" value="1"/>
</dbReference>
<dbReference type="PANTHER" id="PTHR43133:SF8">
    <property type="entry name" value="RNA POLYMERASE SIGMA FACTOR HI_1459-RELATED"/>
    <property type="match status" value="1"/>
</dbReference>
<dbReference type="InterPro" id="IPR013324">
    <property type="entry name" value="RNA_pol_sigma_r3/r4-like"/>
</dbReference>
<organism evidence="8 9">
    <name type="scientific">Actinomadura rudentiformis</name>
    <dbReference type="NCBI Taxonomy" id="359158"/>
    <lineage>
        <taxon>Bacteria</taxon>
        <taxon>Bacillati</taxon>
        <taxon>Actinomycetota</taxon>
        <taxon>Actinomycetes</taxon>
        <taxon>Streptosporangiales</taxon>
        <taxon>Thermomonosporaceae</taxon>
        <taxon>Actinomadura</taxon>
    </lineage>
</organism>
<evidence type="ECO:0000259" key="6">
    <source>
        <dbReference type="Pfam" id="PF04542"/>
    </source>
</evidence>
<name>A0A6H9Z4D0_9ACTN</name>
<evidence type="ECO:0000313" key="8">
    <source>
        <dbReference type="EMBL" id="KAB2349661.1"/>
    </source>
</evidence>
<dbReference type="Gene3D" id="1.10.1740.10">
    <property type="match status" value="1"/>
</dbReference>
<sequence length="183" mass="20227">MSTDLEDTGELTLPEDLEAFPAVYDRYFDQIYAYVAGRLDSQAADDLVAEVFTEAFRCRERFDPERGNLRSWLFGIATNLVARHRRAEARHYRALARAAPEPDTDSHEGRVVASVSAQRLQPALAKALAGLTAKERDVVLLAALAELSHEEIAAALDIPYGTVGSRLSRARGKLRTALEGTER</sequence>
<gene>
    <name evidence="8" type="ORF">F8566_12970</name>
</gene>
<dbReference type="SUPFAM" id="SSF88946">
    <property type="entry name" value="Sigma2 domain of RNA polymerase sigma factors"/>
    <property type="match status" value="1"/>
</dbReference>
<keyword evidence="4" id="KW-0238">DNA-binding</keyword>
<keyword evidence="2" id="KW-0805">Transcription regulation</keyword>
<reference evidence="8 9" key="1">
    <citation type="submission" date="2019-09" db="EMBL/GenBank/DDBJ databases">
        <title>Actinomadura physcomitrii sp. nov., a novel actinomycete isolated from moss [Physcomitrium sphaericum (Ludw) Fuernr].</title>
        <authorList>
            <person name="Zhuang X."/>
            <person name="Liu C."/>
        </authorList>
    </citation>
    <scope>NUCLEOTIDE SEQUENCE [LARGE SCALE GENOMIC DNA]</scope>
    <source>
        <strain evidence="8 9">HMC1</strain>
    </source>
</reference>
<evidence type="ECO:0000256" key="2">
    <source>
        <dbReference type="ARBA" id="ARBA00023015"/>
    </source>
</evidence>
<evidence type="ECO:0000313" key="9">
    <source>
        <dbReference type="Proteomes" id="UP000468735"/>
    </source>
</evidence>
<dbReference type="InterPro" id="IPR007627">
    <property type="entry name" value="RNA_pol_sigma70_r2"/>
</dbReference>
<keyword evidence="3" id="KW-0731">Sigma factor</keyword>
<proteinExistence type="inferred from homology"/>
<comment type="caution">
    <text evidence="8">The sequence shown here is derived from an EMBL/GenBank/DDBJ whole genome shotgun (WGS) entry which is preliminary data.</text>
</comment>
<dbReference type="RefSeq" id="WP_151560430.1">
    <property type="nucleotide sequence ID" value="NZ_WBMT01000005.1"/>
</dbReference>
<dbReference type="OrthoDB" id="5518337at2"/>
<dbReference type="InterPro" id="IPR014284">
    <property type="entry name" value="RNA_pol_sigma-70_dom"/>
</dbReference>
<dbReference type="AlphaFoldDB" id="A0A6H9Z4D0"/>
<evidence type="ECO:0000256" key="4">
    <source>
        <dbReference type="ARBA" id="ARBA00023125"/>
    </source>
</evidence>
<dbReference type="InterPro" id="IPR036388">
    <property type="entry name" value="WH-like_DNA-bd_sf"/>
</dbReference>
<comment type="similarity">
    <text evidence="1">Belongs to the sigma-70 factor family. ECF subfamily.</text>
</comment>
<feature type="domain" description="RNA polymerase sigma factor 70 region 4 type 2" evidence="7">
    <location>
        <begin position="123"/>
        <end position="174"/>
    </location>
</feature>
<dbReference type="PANTHER" id="PTHR43133">
    <property type="entry name" value="RNA POLYMERASE ECF-TYPE SIGMA FACTO"/>
    <property type="match status" value="1"/>
</dbReference>
<keyword evidence="9" id="KW-1185">Reference proteome</keyword>
<accession>A0A6H9Z4D0</accession>